<evidence type="ECO:0000313" key="1">
    <source>
        <dbReference type="EMBL" id="SVB31073.1"/>
    </source>
</evidence>
<reference evidence="1" key="1">
    <citation type="submission" date="2018-05" db="EMBL/GenBank/DDBJ databases">
        <authorList>
            <person name="Lanie J.A."/>
            <person name="Ng W.-L."/>
            <person name="Kazmierczak K.M."/>
            <person name="Andrzejewski T.M."/>
            <person name="Davidsen T.M."/>
            <person name="Wayne K.J."/>
            <person name="Tettelin H."/>
            <person name="Glass J.I."/>
            <person name="Rusch D."/>
            <person name="Podicherti R."/>
            <person name="Tsui H.-C.T."/>
            <person name="Winkler M.E."/>
        </authorList>
    </citation>
    <scope>NUCLEOTIDE SEQUENCE</scope>
</reference>
<accession>A0A382D0H3</accession>
<dbReference type="AlphaFoldDB" id="A0A382D0H3"/>
<gene>
    <name evidence="1" type="ORF">METZ01_LOCUS183927</name>
</gene>
<protein>
    <submittedName>
        <fullName evidence="1">Uncharacterized protein</fullName>
    </submittedName>
</protein>
<dbReference type="EMBL" id="UINC01036701">
    <property type="protein sequence ID" value="SVB31073.1"/>
    <property type="molecule type" value="Genomic_DNA"/>
</dbReference>
<proteinExistence type="predicted"/>
<name>A0A382D0H3_9ZZZZ</name>
<sequence length="79" mass="9274">MTVFAKLRLKSPFSPLAKQTTSCYVFYKPLLLGGRNASLLRKVPFIEGNQGRQADYYEERTSRYSGRMPILWHQDVPYW</sequence>
<organism evidence="1">
    <name type="scientific">marine metagenome</name>
    <dbReference type="NCBI Taxonomy" id="408172"/>
    <lineage>
        <taxon>unclassified sequences</taxon>
        <taxon>metagenomes</taxon>
        <taxon>ecological metagenomes</taxon>
    </lineage>
</organism>